<dbReference type="InterPro" id="IPR012337">
    <property type="entry name" value="RNaseH-like_sf"/>
</dbReference>
<reference evidence="1 2" key="1">
    <citation type="submission" date="2016-10" db="EMBL/GenBank/DDBJ databases">
        <authorList>
            <person name="de Groot N.N."/>
        </authorList>
    </citation>
    <scope>NUCLEOTIDE SEQUENCE [LARGE SCALE GENOMIC DNA]</scope>
    <source>
        <strain evidence="1 2">Nm13</strain>
    </source>
</reference>
<dbReference type="SUPFAM" id="SSF53098">
    <property type="entry name" value="Ribonuclease H-like"/>
    <property type="match status" value="1"/>
</dbReference>
<organism evidence="1 2">
    <name type="scientific">Nitrosomonas ureae</name>
    <dbReference type="NCBI Taxonomy" id="44577"/>
    <lineage>
        <taxon>Bacteria</taxon>
        <taxon>Pseudomonadati</taxon>
        <taxon>Pseudomonadota</taxon>
        <taxon>Betaproteobacteria</taxon>
        <taxon>Nitrosomonadales</taxon>
        <taxon>Nitrosomonadaceae</taxon>
        <taxon>Nitrosomonas</taxon>
    </lineage>
</organism>
<dbReference type="SUPFAM" id="SSF56672">
    <property type="entry name" value="DNA/RNA polymerases"/>
    <property type="match status" value="1"/>
</dbReference>
<accession>A0A1H5WJB0</accession>
<sequence>MTESRDRAVKPVSQYLRCFIDRINTEKQDNSASTKIELIADYQSNAKDELNIEAQAIWEIERPYGGYCFVLDTETTTDSRQALRFGVYAIYGIDEETRMWLYRKGELNRDALDKFVKAGLFYNPDEISNEELIIIKSFAATHDIELLVRDDFICKILYPWVYKREALCIGHNLPFDLSRLATYWGEAKEKFYGGFWLTLCSCREDDSCFDHPPIRIKTLGGKKALFDFRTQRKPSKKVNRYRGRFLDTSTFGKALLGPGDTTLSGMGKRFKARVEKMGEEVNHGEVITETYLKYAVQDVKATWALYQAEREVYRKHGLSREPWKIFSEASIGKTYLKDLGILPFLKQHADFPKDAIGKAMTAYYGGRTEVRIRLQPTEVIYTDFTSEYPTVNALMNIQQLLLAEKISVEPCIEEAQLLLNDLTLNDLLKKQTWPLLRCFVKIIPDVDLLPIRTTYGEQSAATNIGLNYANSHLSVWYCLADVLASKLLIGRNPQIVDAFKLLPQGQIKTNQWKLFGDERFSIDLTTDDLFARVIEMRADIKKQMKDHPVGSNESLYLDGLQQALKLIANSTSYGVLVEINPDDSESKNIPVHIYADQYSKGKTKAIEEPGPYFMGPCGALIPAAGRLLLSMAEKLASDRGIDYVLCDTDSMAFAKPEDMDREMFRIKIQEICDCFKSLSPYNNVSEILKIEDLNYFTNQLEPLYCIAISAKRYALYNRTDTGYRIRKFSSHGTGGWMKPAEYQSNTPEPWENVYKLGGHRWMYDLWYHAITEIEDGKSRVSLINLPFLSEPALTNVTVSTTQLLRRFKHIADIRPFSFMVMLPSLNQFELLARSQSQFEAITEAVTTDKKAQPYNPMELKGVAFYAPYAKSYQAVYDQIRRMDSNQLIKIEHKTLAECVADYFLHGEAKASNPKGIGILERQHLQIIEHIFIGKETNRVKDDISEESEGIIELEAVVEYGRKGLAELLKQKPIKEWIQLTRIPKQTLYDIRKGAKPNRDTMRKIESAVNKLK</sequence>
<evidence type="ECO:0000313" key="1">
    <source>
        <dbReference type="EMBL" id="SEF99455.1"/>
    </source>
</evidence>
<evidence type="ECO:0000313" key="2">
    <source>
        <dbReference type="Proteomes" id="UP000236753"/>
    </source>
</evidence>
<dbReference type="Gene3D" id="1.10.287.690">
    <property type="entry name" value="Helix hairpin bin"/>
    <property type="match status" value="1"/>
</dbReference>
<protein>
    <submittedName>
        <fullName evidence="1">Uncharacterized protein</fullName>
    </submittedName>
</protein>
<gene>
    <name evidence="1" type="ORF">SAMN05216334_1198</name>
</gene>
<dbReference type="InterPro" id="IPR043502">
    <property type="entry name" value="DNA/RNA_pol_sf"/>
</dbReference>
<dbReference type="AlphaFoldDB" id="A0A1H5WJB0"/>
<name>A0A1H5WJB0_9PROT</name>
<proteinExistence type="predicted"/>
<dbReference type="Proteomes" id="UP000236753">
    <property type="component" value="Unassembled WGS sequence"/>
</dbReference>
<dbReference type="InterPro" id="IPR023211">
    <property type="entry name" value="DNA_pol_palm_dom_sf"/>
</dbReference>
<dbReference type="OrthoDB" id="4264536at2"/>
<dbReference type="RefSeq" id="WP_013646280.1">
    <property type="nucleotide sequence ID" value="NZ_FNUX01000019.1"/>
</dbReference>
<dbReference type="EMBL" id="FNUX01000019">
    <property type="protein sequence ID" value="SEF99455.1"/>
    <property type="molecule type" value="Genomic_DNA"/>
</dbReference>
<dbReference type="Gene3D" id="3.90.1600.10">
    <property type="entry name" value="Palm domain of DNA polymerase"/>
    <property type="match status" value="1"/>
</dbReference>